<organism evidence="1 2">
    <name type="scientific">Cupriavidus campinensis</name>
    <dbReference type="NCBI Taxonomy" id="151783"/>
    <lineage>
        <taxon>Bacteria</taxon>
        <taxon>Pseudomonadati</taxon>
        <taxon>Pseudomonadota</taxon>
        <taxon>Betaproteobacteria</taxon>
        <taxon>Burkholderiales</taxon>
        <taxon>Burkholderiaceae</taxon>
        <taxon>Cupriavidus</taxon>
    </lineage>
</organism>
<sequence length="178" mass="20123">MKPLIAIVLGAATILGTACTTPDVSLYAQERPVFDLPQFFSGNTEAWGMFQKRSGEIVKRFHVALDGRMSQDQFVLHETFRYSDGTTQERTWTLKRERDGTWRGEAPDVVGTATGESAGNVLRWRYTLQLPVDGKVYDVQFDDMMVLIDPQTMINRARVTKFGFEVGQVTVVFRRPAP</sequence>
<dbReference type="Proteomes" id="UP001056132">
    <property type="component" value="Chromosome 2"/>
</dbReference>
<dbReference type="KEGG" id="ccam:M5D45_19640"/>
<proteinExistence type="predicted"/>
<evidence type="ECO:0000313" key="2">
    <source>
        <dbReference type="Proteomes" id="UP001056132"/>
    </source>
</evidence>
<evidence type="ECO:0000313" key="1">
    <source>
        <dbReference type="EMBL" id="URF07418.1"/>
    </source>
</evidence>
<dbReference type="EMBL" id="CP097331">
    <property type="protein sequence ID" value="URF07418.1"/>
    <property type="molecule type" value="Genomic_DNA"/>
</dbReference>
<protein>
    <submittedName>
        <fullName evidence="1">DUF3833 domain-containing protein</fullName>
    </submittedName>
</protein>
<dbReference type="InterPro" id="IPR024409">
    <property type="entry name" value="DUF3833"/>
</dbReference>
<gene>
    <name evidence="1" type="ORF">M5D45_19640</name>
</gene>
<reference evidence="1" key="2">
    <citation type="submission" date="2022-05" db="EMBL/GenBank/DDBJ databases">
        <authorList>
            <person name="Kunte H.-J."/>
        </authorList>
    </citation>
    <scope>NUCLEOTIDE SEQUENCE</scope>
    <source>
        <strain evidence="1">G5</strain>
    </source>
</reference>
<name>A0AAE9I630_9BURK</name>
<reference evidence="1" key="1">
    <citation type="journal article" date="2022" name="Microbiol. Resour. Announc.">
        <title>Genome Sequence of Cupriavidus campinensis Strain G5, a Member of a Bacterial Consortium Capable of Polyethylene Degradation.</title>
        <authorList>
            <person name="Schneider B."/>
            <person name="Pfeiffer F."/>
            <person name="Dyall-Smith M."/>
            <person name="Kunte H.J."/>
        </authorList>
    </citation>
    <scope>NUCLEOTIDE SEQUENCE</scope>
    <source>
        <strain evidence="1">G5</strain>
    </source>
</reference>
<dbReference type="Pfam" id="PF12915">
    <property type="entry name" value="DUF3833"/>
    <property type="match status" value="1"/>
</dbReference>
<dbReference type="RefSeq" id="WP_250025782.1">
    <property type="nucleotide sequence ID" value="NZ_CP097331.1"/>
</dbReference>
<accession>A0AAE9I630</accession>
<dbReference type="PROSITE" id="PS51257">
    <property type="entry name" value="PROKAR_LIPOPROTEIN"/>
    <property type="match status" value="1"/>
</dbReference>
<dbReference type="AlphaFoldDB" id="A0AAE9I630"/>